<evidence type="ECO:0000256" key="2">
    <source>
        <dbReference type="ARBA" id="ARBA00023015"/>
    </source>
</evidence>
<evidence type="ECO:0000256" key="1">
    <source>
        <dbReference type="ARBA" id="ARBA00023012"/>
    </source>
</evidence>
<feature type="compositionally biased region" description="Acidic residues" evidence="5">
    <location>
        <begin position="125"/>
        <end position="138"/>
    </location>
</feature>
<accession>A0A699ISI2</accession>
<proteinExistence type="predicted"/>
<feature type="modified residue" description="4-aspartylphosphate" evidence="4">
    <location>
        <position position="15"/>
    </location>
</feature>
<dbReference type="PROSITE" id="PS50110">
    <property type="entry name" value="RESPONSE_REGULATORY"/>
    <property type="match status" value="1"/>
</dbReference>
<evidence type="ECO:0000256" key="3">
    <source>
        <dbReference type="ARBA" id="ARBA00023163"/>
    </source>
</evidence>
<dbReference type="GO" id="GO:0009736">
    <property type="term" value="P:cytokinin-activated signaling pathway"/>
    <property type="evidence" value="ECO:0007669"/>
    <property type="project" value="InterPro"/>
</dbReference>
<organism evidence="7">
    <name type="scientific">Tanacetum cinerariifolium</name>
    <name type="common">Dalmatian daisy</name>
    <name type="synonym">Chrysanthemum cinerariifolium</name>
    <dbReference type="NCBI Taxonomy" id="118510"/>
    <lineage>
        <taxon>Eukaryota</taxon>
        <taxon>Viridiplantae</taxon>
        <taxon>Streptophyta</taxon>
        <taxon>Embryophyta</taxon>
        <taxon>Tracheophyta</taxon>
        <taxon>Spermatophyta</taxon>
        <taxon>Magnoliopsida</taxon>
        <taxon>eudicotyledons</taxon>
        <taxon>Gunneridae</taxon>
        <taxon>Pentapetalae</taxon>
        <taxon>asterids</taxon>
        <taxon>campanulids</taxon>
        <taxon>Asterales</taxon>
        <taxon>Asteraceae</taxon>
        <taxon>Asteroideae</taxon>
        <taxon>Anthemideae</taxon>
        <taxon>Anthemidinae</taxon>
        <taxon>Tanacetum</taxon>
    </lineage>
</organism>
<evidence type="ECO:0000256" key="5">
    <source>
        <dbReference type="SAM" id="MobiDB-lite"/>
    </source>
</evidence>
<keyword evidence="2" id="KW-0805">Transcription regulation</keyword>
<gene>
    <name evidence="7" type="ORF">Tci_541638</name>
</gene>
<dbReference type="GO" id="GO:0000160">
    <property type="term" value="P:phosphorelay signal transduction system"/>
    <property type="evidence" value="ECO:0007669"/>
    <property type="project" value="UniProtKB-KW"/>
</dbReference>
<dbReference type="CDD" id="cd17584">
    <property type="entry name" value="REC_typeB_ARR-like"/>
    <property type="match status" value="1"/>
</dbReference>
<dbReference type="Gene3D" id="1.10.10.60">
    <property type="entry name" value="Homeodomain-like"/>
    <property type="match status" value="1"/>
</dbReference>
<reference evidence="7" key="1">
    <citation type="journal article" date="2019" name="Sci. Rep.">
        <title>Draft genome of Tanacetum cinerariifolium, the natural source of mosquito coil.</title>
        <authorList>
            <person name="Yamashiro T."/>
            <person name="Shiraishi A."/>
            <person name="Satake H."/>
            <person name="Nakayama K."/>
        </authorList>
    </citation>
    <scope>NUCLEOTIDE SEQUENCE</scope>
</reference>
<dbReference type="InterPro" id="IPR011006">
    <property type="entry name" value="CheY-like_superfamily"/>
</dbReference>
<keyword evidence="4" id="KW-0597">Phosphoprotein</keyword>
<dbReference type="SUPFAM" id="SSF52172">
    <property type="entry name" value="CheY-like"/>
    <property type="match status" value="1"/>
</dbReference>
<comment type="caution">
    <text evidence="7">The sequence shown here is derived from an EMBL/GenBank/DDBJ whole genome shotgun (WGS) entry which is preliminary data.</text>
</comment>
<name>A0A699ISI2_TANCI</name>
<feature type="region of interest" description="Disordered" evidence="5">
    <location>
        <begin position="82"/>
        <end position="145"/>
    </location>
</feature>
<dbReference type="InterPro" id="IPR045279">
    <property type="entry name" value="ARR-like"/>
</dbReference>
<protein>
    <submittedName>
        <fullName evidence="7">Two-component response regulator ARR12-like</fullName>
    </submittedName>
</protein>
<keyword evidence="1" id="KW-0902">Two-component regulatory system</keyword>
<keyword evidence="3" id="KW-0804">Transcription</keyword>
<evidence type="ECO:0000313" key="7">
    <source>
        <dbReference type="EMBL" id="GEZ69665.1"/>
    </source>
</evidence>
<dbReference type="AlphaFoldDB" id="A0A699ISI2"/>
<feature type="compositionally biased region" description="Polar residues" evidence="5">
    <location>
        <begin position="85"/>
        <end position="96"/>
    </location>
</feature>
<feature type="domain" description="Response regulatory" evidence="6">
    <location>
        <begin position="1"/>
        <end position="79"/>
    </location>
</feature>
<dbReference type="PANTHER" id="PTHR43874">
    <property type="entry name" value="TWO-COMPONENT RESPONSE REGULATOR"/>
    <property type="match status" value="1"/>
</dbReference>
<dbReference type="PANTHER" id="PTHR43874:SF205">
    <property type="entry name" value="TWO-COMPONENT RESPONSE REGULATOR ORR23"/>
    <property type="match status" value="1"/>
</dbReference>
<dbReference type="EMBL" id="BKCJ010311374">
    <property type="protein sequence ID" value="GEZ69665.1"/>
    <property type="molecule type" value="Genomic_DNA"/>
</dbReference>
<sequence length="201" mass="23365">MLRENRNRFDLVISDVHMPDMDGFKLLEIVSLEMDIPVIMLSANSDPKFVMEGINHGACYYIEKPVHLEELRIVWQHVLRKQVESKSQPKSNNNQEKSNHGGEGEQEAGSGDPNGKFNQKRKDENEDFEDNRNEDDESSTQKKPRVVWSNDLHKKFVDAVYSLGMEKISSLPKKDQSTSKHGGCIWRQYRRVFLCENSRWL</sequence>
<evidence type="ECO:0000259" key="6">
    <source>
        <dbReference type="PROSITE" id="PS50110"/>
    </source>
</evidence>
<dbReference type="InterPro" id="IPR001789">
    <property type="entry name" value="Sig_transdc_resp-reg_receiver"/>
</dbReference>
<dbReference type="Pfam" id="PF00072">
    <property type="entry name" value="Response_reg"/>
    <property type="match status" value="1"/>
</dbReference>
<evidence type="ECO:0000256" key="4">
    <source>
        <dbReference type="PROSITE-ProRule" id="PRU00169"/>
    </source>
</evidence>
<dbReference type="Gene3D" id="3.40.50.2300">
    <property type="match status" value="1"/>
</dbReference>